<dbReference type="InterPro" id="IPR042099">
    <property type="entry name" value="ANL_N_sf"/>
</dbReference>
<evidence type="ECO:0000256" key="5">
    <source>
        <dbReference type="ARBA" id="ARBA00036527"/>
    </source>
</evidence>
<keyword evidence="3" id="KW-0547">Nucleotide-binding</keyword>
<evidence type="ECO:0000256" key="2">
    <source>
        <dbReference type="ARBA" id="ARBA00022598"/>
    </source>
</evidence>
<keyword evidence="4" id="KW-0067">ATP-binding</keyword>
<dbReference type="GO" id="GO:0005524">
    <property type="term" value="F:ATP binding"/>
    <property type="evidence" value="ECO:0007669"/>
    <property type="project" value="UniProtKB-KW"/>
</dbReference>
<dbReference type="GO" id="GO:0005886">
    <property type="term" value="C:plasma membrane"/>
    <property type="evidence" value="ECO:0007669"/>
    <property type="project" value="TreeGrafter"/>
</dbReference>
<dbReference type="Gene3D" id="3.40.50.12780">
    <property type="entry name" value="N-terminal domain of ligase-like"/>
    <property type="match status" value="1"/>
</dbReference>
<proteinExistence type="inferred from homology"/>
<dbReference type="EMBL" id="BGPR01000149">
    <property type="protein sequence ID" value="GBL99557.1"/>
    <property type="molecule type" value="Genomic_DNA"/>
</dbReference>
<comment type="catalytic activity">
    <reaction evidence="5">
        <text>a very long-chain fatty acid + ATP + CoA = a very long-chain fatty acyl-CoA + AMP + diphosphate</text>
        <dbReference type="Rhea" id="RHEA:54536"/>
        <dbReference type="ChEBI" id="CHEBI:30616"/>
        <dbReference type="ChEBI" id="CHEBI:33019"/>
        <dbReference type="ChEBI" id="CHEBI:57287"/>
        <dbReference type="ChEBI" id="CHEBI:58950"/>
        <dbReference type="ChEBI" id="CHEBI:138261"/>
        <dbReference type="ChEBI" id="CHEBI:456215"/>
    </reaction>
    <physiologicalReaction direction="left-to-right" evidence="5">
        <dbReference type="Rhea" id="RHEA:54537"/>
    </physiologicalReaction>
</comment>
<evidence type="ECO:0000256" key="1">
    <source>
        <dbReference type="ARBA" id="ARBA00006432"/>
    </source>
</evidence>
<dbReference type="PANTHER" id="PTHR43107">
    <property type="entry name" value="LONG-CHAIN FATTY ACID TRANSPORT PROTEIN"/>
    <property type="match status" value="1"/>
</dbReference>
<evidence type="ECO:0000256" key="4">
    <source>
        <dbReference type="ARBA" id="ARBA00022840"/>
    </source>
</evidence>
<keyword evidence="10" id="KW-1185">Reference proteome</keyword>
<dbReference type="PANTHER" id="PTHR43107:SF15">
    <property type="entry name" value="FATTY ACID TRANSPORT PROTEIN 3, ISOFORM A"/>
    <property type="match status" value="1"/>
</dbReference>
<sequence length="295" mass="33826">MCTTSREGHRSAIERRNLGGHSISCGRPLRVLWRRRDLLWIPQPPAKAAYLNFKTRSFLKKCRTSDWTLIDNFRSTVEKHKHRTCFIFEDEKWTYQMVDGLSNKVANYFASSGYSKGDEVALMLDNCPEYACIWLGLAKIGVVTALINTNVKRDSLWHSVNCIDFKGIIFGRKFFETVKEAAPFFNNYDSMEYFCFTQTGASTDEAISFAAKSLNELLDEASSSPIDPQKYKVHFQAFAADSEKMYRQILISDENGKYEQIVWLSEPSDPLITYELQTITYVTSYAPLSGVRTLQ</sequence>
<accession>A0A4Y2C722</accession>
<dbReference type="GO" id="GO:0005324">
    <property type="term" value="F:long-chain fatty acid transmembrane transporter activity"/>
    <property type="evidence" value="ECO:0007669"/>
    <property type="project" value="TreeGrafter"/>
</dbReference>
<name>A0A4Y2C722_ARAVE</name>
<dbReference type="AlphaFoldDB" id="A0A4Y2C722"/>
<evidence type="ECO:0000313" key="10">
    <source>
        <dbReference type="Proteomes" id="UP000499080"/>
    </source>
</evidence>
<gene>
    <name evidence="9" type="primary">SLC27A4_3</name>
    <name evidence="9" type="ORF">AVEN_68824_1</name>
</gene>
<dbReference type="Pfam" id="PF00501">
    <property type="entry name" value="AMP-binding"/>
    <property type="match status" value="1"/>
</dbReference>
<dbReference type="GO" id="GO:0005789">
    <property type="term" value="C:endoplasmic reticulum membrane"/>
    <property type="evidence" value="ECO:0007669"/>
    <property type="project" value="TreeGrafter"/>
</dbReference>
<keyword evidence="2" id="KW-0436">Ligase</keyword>
<organism evidence="9 10">
    <name type="scientific">Araneus ventricosus</name>
    <name type="common">Orbweaver spider</name>
    <name type="synonym">Epeira ventricosa</name>
    <dbReference type="NCBI Taxonomy" id="182803"/>
    <lineage>
        <taxon>Eukaryota</taxon>
        <taxon>Metazoa</taxon>
        <taxon>Ecdysozoa</taxon>
        <taxon>Arthropoda</taxon>
        <taxon>Chelicerata</taxon>
        <taxon>Arachnida</taxon>
        <taxon>Araneae</taxon>
        <taxon>Araneomorphae</taxon>
        <taxon>Entelegynae</taxon>
        <taxon>Araneoidea</taxon>
        <taxon>Araneidae</taxon>
        <taxon>Araneus</taxon>
    </lineage>
</organism>
<feature type="domain" description="AMP-dependent synthetase/ligase" evidence="8">
    <location>
        <begin position="73"/>
        <end position="177"/>
    </location>
</feature>
<dbReference type="Proteomes" id="UP000499080">
    <property type="component" value="Unassembled WGS sequence"/>
</dbReference>
<reference evidence="9 10" key="1">
    <citation type="journal article" date="2019" name="Sci. Rep.">
        <title>Orb-weaving spider Araneus ventricosus genome elucidates the spidroin gene catalogue.</title>
        <authorList>
            <person name="Kono N."/>
            <person name="Nakamura H."/>
            <person name="Ohtoshi R."/>
            <person name="Moran D.A.P."/>
            <person name="Shinohara A."/>
            <person name="Yoshida Y."/>
            <person name="Fujiwara M."/>
            <person name="Mori M."/>
            <person name="Tomita M."/>
            <person name="Arakawa K."/>
        </authorList>
    </citation>
    <scope>NUCLEOTIDE SEQUENCE [LARGE SCALE GENOMIC DNA]</scope>
</reference>
<dbReference type="InterPro" id="IPR000873">
    <property type="entry name" value="AMP-dep_synth/lig_dom"/>
</dbReference>
<dbReference type="GO" id="GO:0044539">
    <property type="term" value="P:long-chain fatty acid import into cell"/>
    <property type="evidence" value="ECO:0007669"/>
    <property type="project" value="TreeGrafter"/>
</dbReference>
<dbReference type="SUPFAM" id="SSF56801">
    <property type="entry name" value="Acetyl-CoA synthetase-like"/>
    <property type="match status" value="1"/>
</dbReference>
<dbReference type="GO" id="GO:0004467">
    <property type="term" value="F:long-chain fatty acid-CoA ligase activity"/>
    <property type="evidence" value="ECO:0007669"/>
    <property type="project" value="TreeGrafter"/>
</dbReference>
<protein>
    <recommendedName>
        <fullName evidence="6">Long-chain-fatty-acid--CoA ligase</fullName>
    </recommendedName>
</protein>
<comment type="catalytic activity">
    <reaction evidence="7">
        <text>tetracosanoate + ATP + CoA = tetracosanoyl-CoA + AMP + diphosphate</text>
        <dbReference type="Rhea" id="RHEA:33639"/>
        <dbReference type="ChEBI" id="CHEBI:30616"/>
        <dbReference type="ChEBI" id="CHEBI:31014"/>
        <dbReference type="ChEBI" id="CHEBI:33019"/>
        <dbReference type="ChEBI" id="CHEBI:57287"/>
        <dbReference type="ChEBI" id="CHEBI:65052"/>
        <dbReference type="ChEBI" id="CHEBI:456215"/>
    </reaction>
    <physiologicalReaction direction="left-to-right" evidence="7">
        <dbReference type="Rhea" id="RHEA:33640"/>
    </physiologicalReaction>
</comment>
<comment type="similarity">
    <text evidence="1">Belongs to the ATP-dependent AMP-binding enzyme family.</text>
</comment>
<evidence type="ECO:0000256" key="6">
    <source>
        <dbReference type="ARBA" id="ARBA00041297"/>
    </source>
</evidence>
<evidence type="ECO:0000256" key="7">
    <source>
        <dbReference type="ARBA" id="ARBA00048666"/>
    </source>
</evidence>
<evidence type="ECO:0000259" key="8">
    <source>
        <dbReference type="Pfam" id="PF00501"/>
    </source>
</evidence>
<evidence type="ECO:0000313" key="9">
    <source>
        <dbReference type="EMBL" id="GBL99557.1"/>
    </source>
</evidence>
<comment type="caution">
    <text evidence="9">The sequence shown here is derived from an EMBL/GenBank/DDBJ whole genome shotgun (WGS) entry which is preliminary data.</text>
</comment>
<evidence type="ECO:0000256" key="3">
    <source>
        <dbReference type="ARBA" id="ARBA00022741"/>
    </source>
</evidence>